<feature type="domain" description="Nudix hydrolase" evidence="2">
    <location>
        <begin position="1"/>
        <end position="128"/>
    </location>
</feature>
<dbReference type="SUPFAM" id="SSF55811">
    <property type="entry name" value="Nudix"/>
    <property type="match status" value="1"/>
</dbReference>
<evidence type="ECO:0000313" key="3">
    <source>
        <dbReference type="EMBL" id="OHB14512.1"/>
    </source>
</evidence>
<dbReference type="InterPro" id="IPR015797">
    <property type="entry name" value="NUDIX_hydrolase-like_dom_sf"/>
</dbReference>
<dbReference type="Proteomes" id="UP000178288">
    <property type="component" value="Unassembled WGS sequence"/>
</dbReference>
<dbReference type="Pfam" id="PF00293">
    <property type="entry name" value="NUDIX"/>
    <property type="match status" value="1"/>
</dbReference>
<evidence type="ECO:0000313" key="4">
    <source>
        <dbReference type="Proteomes" id="UP000178288"/>
    </source>
</evidence>
<dbReference type="EMBL" id="MHWV01000003">
    <property type="protein sequence ID" value="OHB14512.1"/>
    <property type="molecule type" value="Genomic_DNA"/>
</dbReference>
<dbReference type="PROSITE" id="PS51462">
    <property type="entry name" value="NUDIX"/>
    <property type="match status" value="1"/>
</dbReference>
<name>A0A1G2UYS5_9BACT</name>
<sequence length="132" mass="15152">MLVMEARSKHPKTGVWTEWRVKFPGGGQDGPNESIEGTRDREVWQETNLAFLRSKLIWRKVVQNPEEPEHHKYGYLVNFEDCYGELRNVPKTEPDGDELRVPDWVPAATLGRSLFSSHQSLFVAAGRELGLF</sequence>
<dbReference type="InterPro" id="IPR000086">
    <property type="entry name" value="NUDIX_hydrolase_dom"/>
</dbReference>
<feature type="region of interest" description="Disordered" evidence="1">
    <location>
        <begin position="20"/>
        <end position="39"/>
    </location>
</feature>
<proteinExistence type="predicted"/>
<comment type="caution">
    <text evidence="3">The sequence shown here is derived from an EMBL/GenBank/DDBJ whole genome shotgun (WGS) entry which is preliminary data.</text>
</comment>
<reference evidence="3 4" key="1">
    <citation type="journal article" date="2016" name="Nat. Commun.">
        <title>Thousands of microbial genomes shed light on interconnected biogeochemical processes in an aquifer system.</title>
        <authorList>
            <person name="Anantharaman K."/>
            <person name="Brown C.T."/>
            <person name="Hug L.A."/>
            <person name="Sharon I."/>
            <person name="Castelle C.J."/>
            <person name="Probst A.J."/>
            <person name="Thomas B.C."/>
            <person name="Singh A."/>
            <person name="Wilkins M.J."/>
            <person name="Karaoz U."/>
            <person name="Brodie E.L."/>
            <person name="Williams K.H."/>
            <person name="Hubbard S.S."/>
            <person name="Banfield J.F."/>
        </authorList>
    </citation>
    <scope>NUCLEOTIDE SEQUENCE [LARGE SCALE GENOMIC DNA]</scope>
</reference>
<gene>
    <name evidence="3" type="ORF">A3G05_01105</name>
</gene>
<dbReference type="CDD" id="cd02883">
    <property type="entry name" value="NUDIX_Hydrolase"/>
    <property type="match status" value="1"/>
</dbReference>
<dbReference type="Gene3D" id="3.90.79.10">
    <property type="entry name" value="Nucleoside Triphosphate Pyrophosphohydrolase"/>
    <property type="match status" value="1"/>
</dbReference>
<accession>A0A1G2UYS5</accession>
<evidence type="ECO:0000259" key="2">
    <source>
        <dbReference type="PROSITE" id="PS51462"/>
    </source>
</evidence>
<organism evidence="3 4">
    <name type="scientific">Candidatus Zambryskibacteria bacterium RIFCSPLOWO2_12_FULL_45_14</name>
    <dbReference type="NCBI Taxonomy" id="1802778"/>
    <lineage>
        <taxon>Bacteria</taxon>
        <taxon>Candidatus Zambryskiibacteriota</taxon>
    </lineage>
</organism>
<evidence type="ECO:0000256" key="1">
    <source>
        <dbReference type="SAM" id="MobiDB-lite"/>
    </source>
</evidence>
<dbReference type="AlphaFoldDB" id="A0A1G2UYS5"/>
<protein>
    <recommendedName>
        <fullName evidence="2">Nudix hydrolase domain-containing protein</fullName>
    </recommendedName>
</protein>